<evidence type="ECO:0000313" key="11">
    <source>
        <dbReference type="EMBL" id="MEI5906988.1"/>
    </source>
</evidence>
<dbReference type="PANTHER" id="PTHR43634">
    <property type="entry name" value="OW CONDUCTANCE MECHANOSENSITIVE CHANNEL"/>
    <property type="match status" value="1"/>
</dbReference>
<dbReference type="Proteomes" id="UP001312865">
    <property type="component" value="Unassembled WGS sequence"/>
</dbReference>
<organism evidence="11 12">
    <name type="scientific">Bacillus spongiae</name>
    <dbReference type="NCBI Taxonomy" id="2683610"/>
    <lineage>
        <taxon>Bacteria</taxon>
        <taxon>Bacillati</taxon>
        <taxon>Bacillota</taxon>
        <taxon>Bacilli</taxon>
        <taxon>Bacillales</taxon>
        <taxon>Bacillaceae</taxon>
        <taxon>Bacillus</taxon>
    </lineage>
</organism>
<evidence type="ECO:0000256" key="4">
    <source>
        <dbReference type="ARBA" id="ARBA00022692"/>
    </source>
</evidence>
<keyword evidence="12" id="KW-1185">Reference proteome</keyword>
<dbReference type="PANTHER" id="PTHR43634:SF2">
    <property type="entry name" value="LOW CONDUCTANCE MECHANOSENSITIVE CHANNEL YNAI"/>
    <property type="match status" value="1"/>
</dbReference>
<evidence type="ECO:0000256" key="7">
    <source>
        <dbReference type="SAM" id="Phobius"/>
    </source>
</evidence>
<dbReference type="InterPro" id="IPR045042">
    <property type="entry name" value="YnaI-like"/>
</dbReference>
<dbReference type="Pfam" id="PF21082">
    <property type="entry name" value="MS_channel_3rd"/>
    <property type="match status" value="1"/>
</dbReference>
<name>A0ABU8HCR8_9BACI</name>
<feature type="transmembrane region" description="Helical" evidence="7">
    <location>
        <begin position="159"/>
        <end position="177"/>
    </location>
</feature>
<feature type="transmembrane region" description="Helical" evidence="7">
    <location>
        <begin position="130"/>
        <end position="153"/>
    </location>
</feature>
<evidence type="ECO:0000259" key="10">
    <source>
        <dbReference type="Pfam" id="PF21088"/>
    </source>
</evidence>
<dbReference type="SUPFAM" id="SSF82689">
    <property type="entry name" value="Mechanosensitive channel protein MscS (YggB), C-terminal domain"/>
    <property type="match status" value="1"/>
</dbReference>
<keyword evidence="4 7" id="KW-0812">Transmembrane</keyword>
<sequence length="373" mass="42871">MNYQDYFTMDILQDILISISILAIFLLFRKIFTSYVYRFLIRVSKKSPTTLFTHIFTAFENPIGWLFIVFGVFIAVDFFPFLDQNNPLFMKIFRSLVIFHISWGLYNLTSSSSILFQNAREKYHLEVDDILIPYLSKGVRFIVIAISFSIIAQEFDYDVNGFVAGLGLGGLAFALAAKDAIGNFFGGIVIITERPFSIGDWIKTPSVEGTIEDITFRSTKVRTFEQALVTVPNASLANEAITNWSKMGKRRITFNLGLTYDTPKEKIELVVQRIKLLLENHDDIHQDTIFVTFNEFNTNSLDIFLYFFTNTTDWGEYLKVRENINLEILNILEEAKAEVAFPTRTLYLQPNEDTIAHLSKSMAQKSFETERDA</sequence>
<dbReference type="SUPFAM" id="SSF82861">
    <property type="entry name" value="Mechanosensitive channel protein MscS (YggB), transmembrane region"/>
    <property type="match status" value="1"/>
</dbReference>
<gene>
    <name evidence="11" type="ORF">WAK64_07950</name>
</gene>
<evidence type="ECO:0000259" key="8">
    <source>
        <dbReference type="Pfam" id="PF00924"/>
    </source>
</evidence>
<accession>A0ABU8HCR8</accession>
<comment type="caution">
    <text evidence="11">The sequence shown here is derived from an EMBL/GenBank/DDBJ whole genome shotgun (WGS) entry which is preliminary data.</text>
</comment>
<dbReference type="Gene3D" id="1.10.287.1260">
    <property type="match status" value="1"/>
</dbReference>
<feature type="domain" description="Mechanosensitive ion channel transmembrane helices 2/3" evidence="10">
    <location>
        <begin position="138"/>
        <end position="178"/>
    </location>
</feature>
<evidence type="ECO:0000256" key="6">
    <source>
        <dbReference type="ARBA" id="ARBA00023136"/>
    </source>
</evidence>
<feature type="transmembrane region" description="Helical" evidence="7">
    <location>
        <begin position="62"/>
        <end position="82"/>
    </location>
</feature>
<evidence type="ECO:0000313" key="12">
    <source>
        <dbReference type="Proteomes" id="UP001312865"/>
    </source>
</evidence>
<dbReference type="InterPro" id="IPR049142">
    <property type="entry name" value="MS_channel_1st"/>
</dbReference>
<evidence type="ECO:0000256" key="3">
    <source>
        <dbReference type="ARBA" id="ARBA00022475"/>
    </source>
</evidence>
<proteinExistence type="inferred from homology"/>
<dbReference type="SUPFAM" id="SSF50182">
    <property type="entry name" value="Sm-like ribonucleoproteins"/>
    <property type="match status" value="1"/>
</dbReference>
<dbReference type="EMBL" id="JBBAXC010000005">
    <property type="protein sequence ID" value="MEI5906988.1"/>
    <property type="molecule type" value="Genomic_DNA"/>
</dbReference>
<dbReference type="InterPro" id="IPR023408">
    <property type="entry name" value="MscS_beta-dom_sf"/>
</dbReference>
<comment type="subcellular location">
    <subcellularLocation>
        <location evidence="1">Cell membrane</location>
        <topology evidence="1">Multi-pass membrane protein</topology>
    </subcellularLocation>
</comment>
<dbReference type="Gene3D" id="2.30.30.60">
    <property type="match status" value="1"/>
</dbReference>
<keyword evidence="6 7" id="KW-0472">Membrane</keyword>
<dbReference type="InterPro" id="IPR011014">
    <property type="entry name" value="MscS_channel_TM-2"/>
</dbReference>
<dbReference type="InterPro" id="IPR006685">
    <property type="entry name" value="MscS_channel_2nd"/>
</dbReference>
<keyword evidence="3" id="KW-1003">Cell membrane</keyword>
<comment type="similarity">
    <text evidence="2">Belongs to the MscS (TC 1.A.23) family.</text>
</comment>
<reference evidence="11 12" key="1">
    <citation type="journal article" date="2018" name="J. Microbiol.">
        <title>Bacillus spongiae sp. nov., isolated from sponge of Jeju Island.</title>
        <authorList>
            <person name="Lee G.E."/>
            <person name="Im W.T."/>
            <person name="Park J.S."/>
        </authorList>
    </citation>
    <scope>NUCLEOTIDE SEQUENCE [LARGE SCALE GENOMIC DNA]</scope>
    <source>
        <strain evidence="11 12">135PIL107-10</strain>
    </source>
</reference>
<evidence type="ECO:0000259" key="9">
    <source>
        <dbReference type="Pfam" id="PF21082"/>
    </source>
</evidence>
<evidence type="ECO:0000256" key="1">
    <source>
        <dbReference type="ARBA" id="ARBA00004651"/>
    </source>
</evidence>
<dbReference type="InterPro" id="IPR049278">
    <property type="entry name" value="MS_channel_C"/>
</dbReference>
<protein>
    <submittedName>
        <fullName evidence="11">Mechanosensitive ion channel family protein</fullName>
    </submittedName>
</protein>
<feature type="domain" description="Mechanosensitive ion channel MscS" evidence="8">
    <location>
        <begin position="179"/>
        <end position="246"/>
    </location>
</feature>
<keyword evidence="5 7" id="KW-1133">Transmembrane helix</keyword>
<dbReference type="Pfam" id="PF00924">
    <property type="entry name" value="MS_channel_2nd"/>
    <property type="match status" value="1"/>
</dbReference>
<dbReference type="Pfam" id="PF21088">
    <property type="entry name" value="MS_channel_1st"/>
    <property type="match status" value="1"/>
</dbReference>
<dbReference type="Gene3D" id="3.30.70.100">
    <property type="match status" value="1"/>
</dbReference>
<evidence type="ECO:0000256" key="5">
    <source>
        <dbReference type="ARBA" id="ARBA00022989"/>
    </source>
</evidence>
<dbReference type="InterPro" id="IPR010920">
    <property type="entry name" value="LSM_dom_sf"/>
</dbReference>
<feature type="domain" description="Mechanosensitive ion channel MscS C-terminal" evidence="9">
    <location>
        <begin position="252"/>
        <end position="338"/>
    </location>
</feature>
<dbReference type="RefSeq" id="WP_336586428.1">
    <property type="nucleotide sequence ID" value="NZ_JBBAXC010000005.1"/>
</dbReference>
<dbReference type="InterPro" id="IPR011066">
    <property type="entry name" value="MscS_channel_C_sf"/>
</dbReference>
<feature type="transmembrane region" description="Helical" evidence="7">
    <location>
        <begin position="15"/>
        <end position="41"/>
    </location>
</feature>
<evidence type="ECO:0000256" key="2">
    <source>
        <dbReference type="ARBA" id="ARBA00008017"/>
    </source>
</evidence>